<keyword evidence="1" id="KW-0808">Transferase</keyword>
<dbReference type="PANTHER" id="PTHR43877">
    <property type="entry name" value="AMINOALKYLPHOSPHONATE N-ACETYLTRANSFERASE-RELATED-RELATED"/>
    <property type="match status" value="1"/>
</dbReference>
<dbReference type="EMBL" id="FOCW01000003">
    <property type="protein sequence ID" value="SEN59607.1"/>
    <property type="molecule type" value="Genomic_DNA"/>
</dbReference>
<gene>
    <name evidence="4" type="ORF">SAMN02745977_01600</name>
</gene>
<dbReference type="PANTHER" id="PTHR43877:SF1">
    <property type="entry name" value="ACETYLTRANSFERASE"/>
    <property type="match status" value="1"/>
</dbReference>
<organism evidence="4 5">
    <name type="scientific">Brachymonas denitrificans DSM 15123</name>
    <dbReference type="NCBI Taxonomy" id="1121117"/>
    <lineage>
        <taxon>Bacteria</taxon>
        <taxon>Pseudomonadati</taxon>
        <taxon>Pseudomonadota</taxon>
        <taxon>Betaproteobacteria</taxon>
        <taxon>Burkholderiales</taxon>
        <taxon>Comamonadaceae</taxon>
        <taxon>Brachymonas</taxon>
    </lineage>
</organism>
<dbReference type="InterPro" id="IPR050832">
    <property type="entry name" value="Bact_Acetyltransf"/>
</dbReference>
<evidence type="ECO:0000256" key="2">
    <source>
        <dbReference type="ARBA" id="ARBA00023315"/>
    </source>
</evidence>
<feature type="domain" description="N-acetyltransferase" evidence="3">
    <location>
        <begin position="7"/>
        <end position="160"/>
    </location>
</feature>
<dbReference type="CDD" id="cd04301">
    <property type="entry name" value="NAT_SF"/>
    <property type="match status" value="1"/>
</dbReference>
<accession>A0A1H8HU50</accession>
<dbReference type="InterPro" id="IPR000182">
    <property type="entry name" value="GNAT_dom"/>
</dbReference>
<proteinExistence type="predicted"/>
<dbReference type="PROSITE" id="PS51186">
    <property type="entry name" value="GNAT"/>
    <property type="match status" value="1"/>
</dbReference>
<dbReference type="Proteomes" id="UP000199531">
    <property type="component" value="Unassembled WGS sequence"/>
</dbReference>
<dbReference type="GO" id="GO:0016747">
    <property type="term" value="F:acyltransferase activity, transferring groups other than amino-acyl groups"/>
    <property type="evidence" value="ECO:0007669"/>
    <property type="project" value="InterPro"/>
</dbReference>
<dbReference type="Pfam" id="PF13508">
    <property type="entry name" value="Acetyltransf_7"/>
    <property type="match status" value="1"/>
</dbReference>
<dbReference type="InterPro" id="IPR016181">
    <property type="entry name" value="Acyl_CoA_acyltransferase"/>
</dbReference>
<dbReference type="OrthoDB" id="5295305at2"/>
<evidence type="ECO:0000313" key="5">
    <source>
        <dbReference type="Proteomes" id="UP000199531"/>
    </source>
</evidence>
<evidence type="ECO:0000259" key="3">
    <source>
        <dbReference type="PROSITE" id="PS51186"/>
    </source>
</evidence>
<evidence type="ECO:0000313" key="4">
    <source>
        <dbReference type="EMBL" id="SEN59607.1"/>
    </source>
</evidence>
<protein>
    <submittedName>
        <fullName evidence="4">N-acetylglutamate synthase, GNAT family</fullName>
    </submittedName>
</protein>
<dbReference type="SUPFAM" id="SSF55729">
    <property type="entry name" value="Acyl-CoA N-acyltransferases (Nat)"/>
    <property type="match status" value="1"/>
</dbReference>
<keyword evidence="5" id="KW-1185">Reference proteome</keyword>
<dbReference type="STRING" id="1121117.SAMN02745977_01600"/>
<reference evidence="4 5" key="1">
    <citation type="submission" date="2016-10" db="EMBL/GenBank/DDBJ databases">
        <authorList>
            <person name="de Groot N.N."/>
        </authorList>
    </citation>
    <scope>NUCLEOTIDE SEQUENCE [LARGE SCALE GENOMIC DNA]</scope>
    <source>
        <strain evidence="4 5">DSM 15123</strain>
    </source>
</reference>
<dbReference type="Gene3D" id="3.40.630.30">
    <property type="match status" value="1"/>
</dbReference>
<sequence>METKPHIRIRKASEQDIPALTEMASKLLQEIQLATHDLDFDVEPLPVRRHLEDLLERGSYRVLVADSGSEQIGFAGLFEGHALYAGGALGTITELFVKPQWREKGVGRQLLAGIFELARRQGWRRVEVTTPPLPEFERIMHFYQCEGFAVTGGRKLRRLM</sequence>
<evidence type="ECO:0000256" key="1">
    <source>
        <dbReference type="ARBA" id="ARBA00022679"/>
    </source>
</evidence>
<name>A0A1H8HU50_9BURK</name>
<dbReference type="RefSeq" id="WP_091816371.1">
    <property type="nucleotide sequence ID" value="NZ_FOCW01000003.1"/>
</dbReference>
<keyword evidence="2" id="KW-0012">Acyltransferase</keyword>
<dbReference type="AlphaFoldDB" id="A0A1H8HU50"/>